<name>A0A3S4I9D2_CITKO</name>
<dbReference type="GO" id="GO:0016787">
    <property type="term" value="F:hydrolase activity"/>
    <property type="evidence" value="ECO:0007669"/>
    <property type="project" value="UniProtKB-KW"/>
</dbReference>
<reference evidence="1 2" key="1">
    <citation type="submission" date="2018-12" db="EMBL/GenBank/DDBJ databases">
        <authorList>
            <consortium name="Pathogen Informatics"/>
        </authorList>
    </citation>
    <scope>NUCLEOTIDE SEQUENCE [LARGE SCALE GENOMIC DNA]</scope>
    <source>
        <strain evidence="1 2">NCTC11075</strain>
    </source>
</reference>
<keyword evidence="1" id="KW-0378">Hydrolase</keyword>
<dbReference type="EC" id="3.6.3.-" evidence="1"/>
<gene>
    <name evidence="1" type="primary">hmuV_3</name>
    <name evidence="1" type="ORF">NCTC11075_04694</name>
</gene>
<protein>
    <submittedName>
        <fullName evidence="1">Hemin importer ATP-binding subunit</fullName>
        <ecNumber evidence="1">3.6.3.-</ecNumber>
    </submittedName>
</protein>
<evidence type="ECO:0000313" key="2">
    <source>
        <dbReference type="Proteomes" id="UP000270272"/>
    </source>
</evidence>
<dbReference type="EMBL" id="LR134204">
    <property type="protein sequence ID" value="VEB93796.1"/>
    <property type="molecule type" value="Genomic_DNA"/>
</dbReference>
<dbReference type="AlphaFoldDB" id="A0A3S4I9D2"/>
<organism evidence="1 2">
    <name type="scientific">Citrobacter koseri</name>
    <name type="common">Citrobacter diversus</name>
    <dbReference type="NCBI Taxonomy" id="545"/>
    <lineage>
        <taxon>Bacteria</taxon>
        <taxon>Pseudomonadati</taxon>
        <taxon>Pseudomonadota</taxon>
        <taxon>Gammaproteobacteria</taxon>
        <taxon>Enterobacterales</taxon>
        <taxon>Enterobacteriaceae</taxon>
        <taxon>Citrobacter</taxon>
    </lineage>
</organism>
<keyword evidence="1" id="KW-0547">Nucleotide-binding</keyword>
<sequence length="52" mass="5817">MRRVVLMANGRLIDNGRPQEVLKQQALKTLYGADITVLNDPSNLSPLIVLDR</sequence>
<dbReference type="GO" id="GO:0005524">
    <property type="term" value="F:ATP binding"/>
    <property type="evidence" value="ECO:0007669"/>
    <property type="project" value="UniProtKB-KW"/>
</dbReference>
<evidence type="ECO:0000313" key="1">
    <source>
        <dbReference type="EMBL" id="VEB93796.1"/>
    </source>
</evidence>
<proteinExistence type="predicted"/>
<accession>A0A3S4I9D2</accession>
<dbReference type="Proteomes" id="UP000270272">
    <property type="component" value="Chromosome"/>
</dbReference>
<keyword evidence="1" id="KW-0067">ATP-binding</keyword>